<organism evidence="2 3">
    <name type="scientific">Deinococcus radiopugnans ATCC 19172</name>
    <dbReference type="NCBI Taxonomy" id="585398"/>
    <lineage>
        <taxon>Bacteria</taxon>
        <taxon>Thermotogati</taxon>
        <taxon>Deinococcota</taxon>
        <taxon>Deinococci</taxon>
        <taxon>Deinococcales</taxon>
        <taxon>Deinococcaceae</taxon>
        <taxon>Deinococcus</taxon>
    </lineage>
</organism>
<evidence type="ECO:0000313" key="2">
    <source>
        <dbReference type="EMBL" id="TNM70608.1"/>
    </source>
</evidence>
<protein>
    <submittedName>
        <fullName evidence="2">META domain-containing protein</fullName>
    </submittedName>
</protein>
<dbReference type="Proteomes" id="UP000313988">
    <property type="component" value="Unassembled WGS sequence"/>
</dbReference>
<name>A0A5C4Y5D4_9DEIO</name>
<dbReference type="OrthoDB" id="5348860at2"/>
<accession>A0A5C4Y5D4</accession>
<dbReference type="InterPro" id="IPR038670">
    <property type="entry name" value="HslJ-like_sf"/>
</dbReference>
<reference evidence="2 3" key="1">
    <citation type="submission" date="2019-06" db="EMBL/GenBank/DDBJ databases">
        <title>Genome sequence of Deinococcus radiopugnans ATCC 19172.</title>
        <authorList>
            <person name="Maclea K.S."/>
            <person name="Maynard C.R."/>
        </authorList>
    </citation>
    <scope>NUCLEOTIDE SEQUENCE [LARGE SCALE GENOMIC DNA]</scope>
    <source>
        <strain evidence="2 3">ATCC 19172</strain>
    </source>
</reference>
<gene>
    <name evidence="2" type="ORF">FHR04_11935</name>
</gene>
<dbReference type="AlphaFoldDB" id="A0A5C4Y5D4"/>
<dbReference type="Gene3D" id="2.40.128.270">
    <property type="match status" value="1"/>
</dbReference>
<dbReference type="EMBL" id="VDMO01000012">
    <property type="protein sequence ID" value="TNM70608.1"/>
    <property type="molecule type" value="Genomic_DNA"/>
</dbReference>
<sequence>MACPPASSMSTAEGTQVSGSAGCNVFSTSGLFGNTLQMGGTLKLGPIGVTQKLCPD</sequence>
<comment type="caution">
    <text evidence="2">The sequence shown here is derived from an EMBL/GenBank/DDBJ whole genome shotgun (WGS) entry which is preliminary data.</text>
</comment>
<dbReference type="Pfam" id="PF03724">
    <property type="entry name" value="META"/>
    <property type="match status" value="1"/>
</dbReference>
<dbReference type="InterPro" id="IPR005184">
    <property type="entry name" value="DUF306_Meta_HslJ"/>
</dbReference>
<proteinExistence type="predicted"/>
<feature type="domain" description="DUF306" evidence="1">
    <location>
        <begin position="9"/>
        <end position="55"/>
    </location>
</feature>
<evidence type="ECO:0000313" key="3">
    <source>
        <dbReference type="Proteomes" id="UP000313988"/>
    </source>
</evidence>
<evidence type="ECO:0000259" key="1">
    <source>
        <dbReference type="Pfam" id="PF03724"/>
    </source>
</evidence>